<evidence type="ECO:0000256" key="14">
    <source>
        <dbReference type="RuleBase" id="RU000383"/>
    </source>
</evidence>
<dbReference type="GO" id="GO:0051453">
    <property type="term" value="P:regulation of intracellular pH"/>
    <property type="evidence" value="ECO:0007669"/>
    <property type="project" value="TreeGrafter"/>
</dbReference>
<dbReference type="CDD" id="cd20504">
    <property type="entry name" value="CYCLIN_CCNA_rpt1"/>
    <property type="match status" value="1"/>
</dbReference>
<feature type="transmembrane region" description="Helical" evidence="16">
    <location>
        <begin position="18"/>
        <end position="36"/>
    </location>
</feature>
<comment type="similarity">
    <text evidence="14">Belongs to the cyclin family.</text>
</comment>
<dbReference type="Proteomes" id="UP001300502">
    <property type="component" value="Unassembled WGS sequence"/>
</dbReference>
<dbReference type="GO" id="GO:0015386">
    <property type="term" value="F:potassium:proton antiporter activity"/>
    <property type="evidence" value="ECO:0007669"/>
    <property type="project" value="TreeGrafter"/>
</dbReference>
<dbReference type="FunFam" id="1.10.472.10:FF:000001">
    <property type="entry name" value="G2/mitotic-specific cyclin"/>
    <property type="match status" value="1"/>
</dbReference>
<gene>
    <name evidence="19" type="ORF">GAYE_SCF13G3449</name>
</gene>
<evidence type="ECO:0000259" key="18">
    <source>
        <dbReference type="SMART" id="SM01332"/>
    </source>
</evidence>
<keyword evidence="2" id="KW-0813">Transport</keyword>
<feature type="domain" description="Cyclin C-terminal" evidence="18">
    <location>
        <begin position="780"/>
        <end position="896"/>
    </location>
</feature>
<evidence type="ECO:0000256" key="16">
    <source>
        <dbReference type="SAM" id="Phobius"/>
    </source>
</evidence>
<evidence type="ECO:0000256" key="7">
    <source>
        <dbReference type="ARBA" id="ARBA00022989"/>
    </source>
</evidence>
<feature type="region of interest" description="Disordered" evidence="15">
    <location>
        <begin position="615"/>
        <end position="639"/>
    </location>
</feature>
<evidence type="ECO:0000313" key="19">
    <source>
        <dbReference type="EMBL" id="KAK4525541.1"/>
    </source>
</evidence>
<dbReference type="Pfam" id="PF00134">
    <property type="entry name" value="Cyclin_N"/>
    <property type="match status" value="1"/>
</dbReference>
<sequence length="900" mass="101055">MQHVEGSDPITTVPDPGTFVDVLTILFSLIVFFRWINKKTLNIPDSIALSLSSLIASNLLIVLNLVLPHIGVPGLDLTPFHNVTISFPSFVLDSALGFLLFSDAMELDIVSLKRSIEVIFVLAVFTTLLSSLFNACCLYFMMKFISQSFPFSHCLLFGAIVSPTDPVAISGILKSKKDLLPKYQRFIIAGESLFNDAVSVVLFMGLRHFIFAPHKAGITFLLELFVREVVLGIVVGFAMGYLAYQLLSSFESRLLETHVTLVLVLLINMICKHIGASIPLASVIAGLMIGNYGVEFVISSQKTFHWLWGFINDTLNSVLYLLMGFISILFVTLPDQSAHSFQGVLIFLSVIPFSLLSRFISVWIPLRLLQLYYKMRKRRLHPAIRYAMPLKFVLVLTWSGLRGAISVALALSLSDQLPTRAIIFSLCYILVCFSTIVQGLLFERVVGYLRAFPTVTRTTTSFHGNTSQMKGKRKNPYLKESFADKSADLKPLPSLSELIQKLFSFVPVKLCVKTSCNLGVEARRLSSSAGMFQRYKSSSSLEENVEGGGAVQEKRRVLMEIGNSLSSRIYKAFFVKRQKSSASTEDKTGMSIALSNPAKDENLTEDILYCNSPLESRRENSSQSESWEKDSHHSSKAPYLEGGEYKDDVFRVLLGCEKRCFPDASYVHDMRATQPEISPNMRAILLDWLVEVAEEYKLSNETLHLACNYIDRFLSRCSVSKKNLQLLGVVCLLVASKYEEKYPPHVDEFVYITDNTYTKEQVLSMEMLVMKVLKFSFTAASSYQFASIFVSWGNLSEVVKSISFFLCDLSLVDFSLVKYLPSDIATAAICLARQSCNETLWDDMIAELTQKRREDILPCILSLHEAWLSCARSKLQAVPVKYNSLKYHYASSRVPPKLNE</sequence>
<dbReference type="InterPro" id="IPR018422">
    <property type="entry name" value="Cation/H_exchanger_CPA1"/>
</dbReference>
<evidence type="ECO:0000256" key="11">
    <source>
        <dbReference type="ARBA" id="ARBA00023136"/>
    </source>
</evidence>
<comment type="subcellular location">
    <subcellularLocation>
        <location evidence="1">Cell membrane</location>
        <topology evidence="1">Multi-pass membrane protein</topology>
    </subcellularLocation>
</comment>
<keyword evidence="11 16" id="KW-0472">Membrane</keyword>
<evidence type="ECO:0000256" key="3">
    <source>
        <dbReference type="ARBA" id="ARBA00022449"/>
    </source>
</evidence>
<evidence type="ECO:0000256" key="2">
    <source>
        <dbReference type="ARBA" id="ARBA00022448"/>
    </source>
</evidence>
<keyword evidence="5" id="KW-0132">Cell division</keyword>
<name>A0AAV9IE52_9RHOD</name>
<dbReference type="Gene3D" id="6.10.140.1330">
    <property type="match status" value="1"/>
</dbReference>
<organism evidence="19 20">
    <name type="scientific">Galdieria yellowstonensis</name>
    <dbReference type="NCBI Taxonomy" id="3028027"/>
    <lineage>
        <taxon>Eukaryota</taxon>
        <taxon>Rhodophyta</taxon>
        <taxon>Bangiophyceae</taxon>
        <taxon>Galdieriales</taxon>
        <taxon>Galdieriaceae</taxon>
        <taxon>Galdieria</taxon>
    </lineage>
</organism>
<feature type="transmembrane region" description="Helical" evidence="16">
    <location>
        <begin position="306"/>
        <end position="333"/>
    </location>
</feature>
<reference evidence="19 20" key="1">
    <citation type="submission" date="2022-07" db="EMBL/GenBank/DDBJ databases">
        <title>Genome-wide signatures of adaptation to extreme environments.</title>
        <authorList>
            <person name="Cho C.H."/>
            <person name="Yoon H.S."/>
        </authorList>
    </citation>
    <scope>NUCLEOTIDE SEQUENCE [LARGE SCALE GENOMIC DNA]</scope>
    <source>
        <strain evidence="19 20">108.79 E11</strain>
    </source>
</reference>
<keyword evidence="12" id="KW-0739">Sodium transport</keyword>
<evidence type="ECO:0000256" key="10">
    <source>
        <dbReference type="ARBA" id="ARBA00023127"/>
    </source>
</evidence>
<dbReference type="InterPro" id="IPR006671">
    <property type="entry name" value="Cyclin_N"/>
</dbReference>
<evidence type="ECO:0000256" key="15">
    <source>
        <dbReference type="SAM" id="MobiDB-lite"/>
    </source>
</evidence>
<evidence type="ECO:0000256" key="13">
    <source>
        <dbReference type="ARBA" id="ARBA00023306"/>
    </source>
</evidence>
<feature type="transmembrane region" description="Helical" evidence="16">
    <location>
        <begin position="345"/>
        <end position="369"/>
    </location>
</feature>
<evidence type="ECO:0000256" key="12">
    <source>
        <dbReference type="ARBA" id="ARBA00023201"/>
    </source>
</evidence>
<dbReference type="Gene3D" id="1.10.472.10">
    <property type="entry name" value="Cyclin-like"/>
    <property type="match status" value="2"/>
</dbReference>
<dbReference type="EMBL" id="JANCYU010000031">
    <property type="protein sequence ID" value="KAK4525541.1"/>
    <property type="molecule type" value="Genomic_DNA"/>
</dbReference>
<feature type="compositionally biased region" description="Basic and acidic residues" evidence="15">
    <location>
        <begin position="615"/>
        <end position="633"/>
    </location>
</feature>
<evidence type="ECO:0000256" key="9">
    <source>
        <dbReference type="ARBA" id="ARBA00023065"/>
    </source>
</evidence>
<protein>
    <submittedName>
        <fullName evidence="19">Uncharacterized protein</fullName>
    </submittedName>
</protein>
<feature type="transmembrane region" description="Helical" evidence="16">
    <location>
        <begin position="390"/>
        <end position="410"/>
    </location>
</feature>
<dbReference type="PANTHER" id="PTHR10110">
    <property type="entry name" value="SODIUM/HYDROGEN EXCHANGER"/>
    <property type="match status" value="1"/>
</dbReference>
<dbReference type="SUPFAM" id="SSF47954">
    <property type="entry name" value="Cyclin-like"/>
    <property type="match status" value="2"/>
</dbReference>
<dbReference type="PANTHER" id="PTHR10110:SF195">
    <property type="entry name" value="NA(+)_H(+) ANTIPORTER NHAS2"/>
    <property type="match status" value="1"/>
</dbReference>
<dbReference type="AlphaFoldDB" id="A0AAV9IE52"/>
<keyword evidence="6 16" id="KW-0812">Transmembrane</keyword>
<dbReference type="Pfam" id="PF02984">
    <property type="entry name" value="Cyclin_C"/>
    <property type="match status" value="1"/>
</dbReference>
<evidence type="ECO:0000256" key="5">
    <source>
        <dbReference type="ARBA" id="ARBA00022618"/>
    </source>
</evidence>
<feature type="transmembrane region" description="Helical" evidence="16">
    <location>
        <begin position="119"/>
        <end position="142"/>
    </location>
</feature>
<accession>A0AAV9IE52</accession>
<comment type="caution">
    <text evidence="19">The sequence shown here is derived from an EMBL/GenBank/DDBJ whole genome shotgun (WGS) entry which is preliminary data.</text>
</comment>
<dbReference type="Pfam" id="PF00999">
    <property type="entry name" value="Na_H_Exchanger"/>
    <property type="match status" value="1"/>
</dbReference>
<keyword evidence="4" id="KW-1003">Cell membrane</keyword>
<keyword evidence="20" id="KW-1185">Reference proteome</keyword>
<dbReference type="CDD" id="cd20505">
    <property type="entry name" value="CYCLIN_CCNA_rpt2"/>
    <property type="match status" value="1"/>
</dbReference>
<feature type="transmembrane region" description="Helical" evidence="16">
    <location>
        <begin position="148"/>
        <end position="173"/>
    </location>
</feature>
<evidence type="ECO:0000259" key="17">
    <source>
        <dbReference type="SMART" id="SM00385"/>
    </source>
</evidence>
<keyword evidence="13" id="KW-0131">Cell cycle</keyword>
<keyword evidence="10 14" id="KW-0195">Cyclin</keyword>
<dbReference type="InterPro" id="IPR006153">
    <property type="entry name" value="Cation/H_exchanger_TM"/>
</dbReference>
<feature type="domain" description="Cyclin-like" evidence="17">
    <location>
        <begin position="784"/>
        <end position="865"/>
    </location>
</feature>
<evidence type="ECO:0000256" key="4">
    <source>
        <dbReference type="ARBA" id="ARBA00022475"/>
    </source>
</evidence>
<dbReference type="GO" id="GO:0005886">
    <property type="term" value="C:plasma membrane"/>
    <property type="evidence" value="ECO:0007669"/>
    <property type="project" value="UniProtKB-SubCell"/>
</dbReference>
<keyword evidence="7 16" id="KW-1133">Transmembrane helix</keyword>
<feature type="transmembrane region" description="Helical" evidence="16">
    <location>
        <begin position="254"/>
        <end position="270"/>
    </location>
</feature>
<feature type="transmembrane region" description="Helical" evidence="16">
    <location>
        <begin position="224"/>
        <end position="247"/>
    </location>
</feature>
<evidence type="ECO:0000256" key="8">
    <source>
        <dbReference type="ARBA" id="ARBA00023053"/>
    </source>
</evidence>
<keyword evidence="9" id="KW-0406">Ion transport</keyword>
<dbReference type="SMART" id="SM01332">
    <property type="entry name" value="Cyclin_C"/>
    <property type="match status" value="1"/>
</dbReference>
<dbReference type="GO" id="GO:0098719">
    <property type="term" value="P:sodium ion import across plasma membrane"/>
    <property type="evidence" value="ECO:0007669"/>
    <property type="project" value="TreeGrafter"/>
</dbReference>
<evidence type="ECO:0000256" key="1">
    <source>
        <dbReference type="ARBA" id="ARBA00004651"/>
    </source>
</evidence>
<proteinExistence type="inferred from homology"/>
<dbReference type="GO" id="GO:0051301">
    <property type="term" value="P:cell division"/>
    <property type="evidence" value="ECO:0007669"/>
    <property type="project" value="UniProtKB-KW"/>
</dbReference>
<dbReference type="SMART" id="SM00385">
    <property type="entry name" value="CYCLIN"/>
    <property type="match status" value="2"/>
</dbReference>
<evidence type="ECO:0000256" key="6">
    <source>
        <dbReference type="ARBA" id="ARBA00022692"/>
    </source>
</evidence>
<feature type="transmembrane region" description="Helical" evidence="16">
    <location>
        <begin position="48"/>
        <end position="67"/>
    </location>
</feature>
<dbReference type="GO" id="GO:0015385">
    <property type="term" value="F:sodium:proton antiporter activity"/>
    <property type="evidence" value="ECO:0007669"/>
    <property type="project" value="InterPro"/>
</dbReference>
<keyword evidence="8" id="KW-0915">Sodium</keyword>
<dbReference type="InterPro" id="IPR004367">
    <property type="entry name" value="Cyclin_C-dom"/>
</dbReference>
<feature type="domain" description="Cyclin-like" evidence="17">
    <location>
        <begin position="687"/>
        <end position="771"/>
    </location>
</feature>
<feature type="transmembrane region" description="Helical" evidence="16">
    <location>
        <begin position="276"/>
        <end position="294"/>
    </location>
</feature>
<evidence type="ECO:0000313" key="20">
    <source>
        <dbReference type="Proteomes" id="UP001300502"/>
    </source>
</evidence>
<keyword evidence="3" id="KW-0050">Antiport</keyword>
<feature type="transmembrane region" description="Helical" evidence="16">
    <location>
        <begin position="422"/>
        <end position="442"/>
    </location>
</feature>
<dbReference type="InterPro" id="IPR013763">
    <property type="entry name" value="Cyclin-like_dom"/>
</dbReference>
<dbReference type="InterPro" id="IPR036915">
    <property type="entry name" value="Cyclin-like_sf"/>
</dbReference>
<feature type="transmembrane region" description="Helical" evidence="16">
    <location>
        <begin position="193"/>
        <end position="212"/>
    </location>
</feature>